<dbReference type="InterPro" id="IPR024395">
    <property type="entry name" value="CLASP_N_dom"/>
</dbReference>
<evidence type="ECO:0000256" key="3">
    <source>
        <dbReference type="ARBA" id="ARBA00022618"/>
    </source>
</evidence>
<dbReference type="AlphaFoldDB" id="A0A8S0WD60"/>
<keyword evidence="3" id="KW-0132">Cell division</keyword>
<comment type="caution">
    <text evidence="8">The sequence shown here is derived from an EMBL/GenBank/DDBJ whole genome shotgun (WGS) entry which is preliminary data.</text>
</comment>
<dbReference type="Pfam" id="PF12348">
    <property type="entry name" value="CLASP_N"/>
    <property type="match status" value="1"/>
</dbReference>
<proteinExistence type="inferred from homology"/>
<feature type="compositionally biased region" description="Polar residues" evidence="6">
    <location>
        <begin position="361"/>
        <end position="375"/>
    </location>
</feature>
<dbReference type="GO" id="GO:0005876">
    <property type="term" value="C:spindle microtubule"/>
    <property type="evidence" value="ECO:0007669"/>
    <property type="project" value="TreeGrafter"/>
</dbReference>
<organism evidence="8 9">
    <name type="scientific">Cyclocybe aegerita</name>
    <name type="common">Black poplar mushroom</name>
    <name type="synonym">Agrocybe aegerita</name>
    <dbReference type="NCBI Taxonomy" id="1973307"/>
    <lineage>
        <taxon>Eukaryota</taxon>
        <taxon>Fungi</taxon>
        <taxon>Dikarya</taxon>
        <taxon>Basidiomycota</taxon>
        <taxon>Agaricomycotina</taxon>
        <taxon>Agaricomycetes</taxon>
        <taxon>Agaricomycetidae</taxon>
        <taxon>Agaricales</taxon>
        <taxon>Agaricineae</taxon>
        <taxon>Bolbitiaceae</taxon>
        <taxon>Cyclocybe</taxon>
    </lineage>
</organism>
<sequence length="860" mass="90985">MPNLTPTDVKHELEKLHHDLFLEETEDNWEKTARSMNAFSKICTDGGYEVAGLEVVNAFRGAHRPIIGAMNSERTRLSGCALDLVNSVATAVGKDFEQLLSIFMPPLLALCGRTNKVVTNRARSVIFNVIEVAQLASVLSYFLRDIKDKSTSLRQVIAEGTLAVLNSCNPPDLEKEARAKEIEAIIRGTARDANADVRKVSRKIFESYKILLPSRVESFTAPLSPTMKKYLDIKSNTLTTHKSTSNLRSNLNLNPETKSSSSTTAPTTATTRPNGHARTASASTFNTGTTSTQAKNLATSLTRVSRKEPAAAPSAPVRQVQPSRVVSQSHHETQRAVPSNVGPSRATASQETKRPIPPLRSQRSIISQTTGSSTAAAVAPRRLQLHPNPPAANAAPLASSGPRRVPMPPPPPPAPKKDEAPKRPASRVDNAASTATTASRTAVPPPAPVKKPASSTTSSLKDRVPTTKPPVPKFKPTSSTTSANGAPSASTAENKPTIAKTITKPPVPKYRSTPAAPSGSAAANGTTKLLAVAKAKPIWGSGPSAKPATSQKGAPSAKTVVKKASTRTIAQPPVAGAAKNIRRPVTPAMVALPPSPAPEEEEKAAPNSDQELKTEEEKVAIEHVEKQISPAVSPTPESVLVSDVGVSEHISEKMEGIDKGTVEAESASTTLTDDHSTATASTVTARIQTAFGSYRTGAAPASITTNTNQPPMRLPTSNADLLLPRTPNNNFLLPNASNPAFATKTPISALLTSIEQGFLYSPTTPLSPADAYMPGPNGTPASYCHQRDAPRVEGPMQPFNHALHQHGGVGFGGMFGGKKEPELVRGDIGVVNVNMNDQKMFVPVALPGLDERLGFVNFSQ</sequence>
<name>A0A8S0WD60_CYCAE</name>
<dbReference type="GO" id="GO:0090307">
    <property type="term" value="P:mitotic spindle assembly"/>
    <property type="evidence" value="ECO:0007669"/>
    <property type="project" value="TreeGrafter"/>
</dbReference>
<dbReference type="SUPFAM" id="SSF48371">
    <property type="entry name" value="ARM repeat"/>
    <property type="match status" value="1"/>
</dbReference>
<dbReference type="Gene3D" id="1.25.10.10">
    <property type="entry name" value="Leucine-rich Repeat Variant"/>
    <property type="match status" value="1"/>
</dbReference>
<gene>
    <name evidence="8" type="ORF">AAE3_LOCUS7806</name>
</gene>
<dbReference type="GO" id="GO:1990023">
    <property type="term" value="C:mitotic spindle midzone"/>
    <property type="evidence" value="ECO:0007669"/>
    <property type="project" value="TreeGrafter"/>
</dbReference>
<feature type="region of interest" description="Disordered" evidence="6">
    <location>
        <begin position="588"/>
        <end position="615"/>
    </location>
</feature>
<accession>A0A8S0WD60</accession>
<evidence type="ECO:0000313" key="9">
    <source>
        <dbReference type="Proteomes" id="UP000467700"/>
    </source>
</evidence>
<feature type="region of interest" description="Disordered" evidence="6">
    <location>
        <begin position="243"/>
        <end position="523"/>
    </location>
</feature>
<dbReference type="PANTHER" id="PTHR21567">
    <property type="entry name" value="CLASP"/>
    <property type="match status" value="1"/>
</dbReference>
<feature type="domain" description="CLASP N-terminal" evidence="7">
    <location>
        <begin position="22"/>
        <end position="231"/>
    </location>
</feature>
<feature type="compositionally biased region" description="Low complexity" evidence="6">
    <location>
        <begin position="512"/>
        <end position="523"/>
    </location>
</feature>
<keyword evidence="9" id="KW-1185">Reference proteome</keyword>
<feature type="compositionally biased region" description="Low complexity" evidence="6">
    <location>
        <begin position="316"/>
        <end position="328"/>
    </location>
</feature>
<feature type="region of interest" description="Disordered" evidence="6">
    <location>
        <begin position="538"/>
        <end position="558"/>
    </location>
</feature>
<dbReference type="GO" id="GO:0051301">
    <property type="term" value="P:cell division"/>
    <property type="evidence" value="ECO:0007669"/>
    <property type="project" value="UniProtKB-KW"/>
</dbReference>
<evidence type="ECO:0000256" key="1">
    <source>
        <dbReference type="ARBA" id="ARBA00004186"/>
    </source>
</evidence>
<keyword evidence="5" id="KW-0131">Cell cycle</keyword>
<keyword evidence="5" id="KW-0498">Mitosis</keyword>
<dbReference type="Proteomes" id="UP000467700">
    <property type="component" value="Unassembled WGS sequence"/>
</dbReference>
<comment type="similarity">
    <text evidence="2">Belongs to the CLASP family.</text>
</comment>
<dbReference type="GO" id="GO:0005881">
    <property type="term" value="C:cytoplasmic microtubule"/>
    <property type="evidence" value="ECO:0007669"/>
    <property type="project" value="TreeGrafter"/>
</dbReference>
<feature type="compositionally biased region" description="Polar residues" evidence="6">
    <location>
        <begin position="280"/>
        <end position="303"/>
    </location>
</feature>
<evidence type="ECO:0000259" key="7">
    <source>
        <dbReference type="Pfam" id="PF12348"/>
    </source>
</evidence>
<protein>
    <recommendedName>
        <fullName evidence="7">CLASP N-terminal domain-containing protein</fullName>
    </recommendedName>
</protein>
<dbReference type="GO" id="GO:0008017">
    <property type="term" value="F:microtubule binding"/>
    <property type="evidence" value="ECO:0007669"/>
    <property type="project" value="TreeGrafter"/>
</dbReference>
<feature type="compositionally biased region" description="Pro residues" evidence="6">
    <location>
        <begin position="405"/>
        <end position="414"/>
    </location>
</feature>
<dbReference type="InterPro" id="IPR016024">
    <property type="entry name" value="ARM-type_fold"/>
</dbReference>
<reference evidence="8 9" key="1">
    <citation type="submission" date="2020-01" db="EMBL/GenBank/DDBJ databases">
        <authorList>
            <person name="Gupta K D."/>
        </authorList>
    </citation>
    <scope>NUCLEOTIDE SEQUENCE [LARGE SCALE GENOMIC DNA]</scope>
</reference>
<dbReference type="GO" id="GO:0005815">
    <property type="term" value="C:microtubule organizing center"/>
    <property type="evidence" value="ECO:0007669"/>
    <property type="project" value="TreeGrafter"/>
</dbReference>
<comment type="subcellular location">
    <subcellularLocation>
        <location evidence="1">Cytoplasm</location>
        <location evidence="1">Cytoskeleton</location>
        <location evidence="1">Spindle</location>
    </subcellularLocation>
</comment>
<evidence type="ECO:0000313" key="8">
    <source>
        <dbReference type="EMBL" id="CAA7265510.1"/>
    </source>
</evidence>
<dbReference type="OrthoDB" id="46159at2759"/>
<evidence type="ECO:0000256" key="4">
    <source>
        <dbReference type="ARBA" id="ARBA00022701"/>
    </source>
</evidence>
<keyword evidence="4" id="KW-0493">Microtubule</keyword>
<evidence type="ECO:0000256" key="5">
    <source>
        <dbReference type="ARBA" id="ARBA00022776"/>
    </source>
</evidence>
<feature type="compositionally biased region" description="Low complexity" evidence="6">
    <location>
        <begin position="243"/>
        <end position="271"/>
    </location>
</feature>
<dbReference type="PANTHER" id="PTHR21567:SF60">
    <property type="entry name" value="CLASP N-TERMINAL DOMAIN-CONTAINING PROTEIN"/>
    <property type="match status" value="1"/>
</dbReference>
<dbReference type="EMBL" id="CACVBS010000049">
    <property type="protein sequence ID" value="CAA7265510.1"/>
    <property type="molecule type" value="Genomic_DNA"/>
</dbReference>
<evidence type="ECO:0000256" key="2">
    <source>
        <dbReference type="ARBA" id="ARBA00009549"/>
    </source>
</evidence>
<dbReference type="InterPro" id="IPR011989">
    <property type="entry name" value="ARM-like"/>
</dbReference>
<feature type="compositionally biased region" description="Polar residues" evidence="6">
    <location>
        <begin position="483"/>
        <end position="494"/>
    </location>
</feature>
<evidence type="ECO:0000256" key="6">
    <source>
        <dbReference type="SAM" id="MobiDB-lite"/>
    </source>
</evidence>
<feature type="compositionally biased region" description="Low complexity" evidence="6">
    <location>
        <begin position="431"/>
        <end position="442"/>
    </location>
</feature>